<keyword evidence="7" id="KW-0444">Lipid biosynthesis</keyword>
<comment type="subcellular location">
    <subcellularLocation>
        <location evidence="1">Cytoplasm</location>
    </subcellularLocation>
</comment>
<comment type="subunit">
    <text evidence="4">Homodimer.</text>
</comment>
<reference evidence="20 21" key="1">
    <citation type="journal article" date="2015" name="PLoS Negl. Trop. Dis.">
        <title>Haemophilus ducreyi Cutaneous Ulcer Strains Are Nearly Identical to Class I Genital Ulcer Strains.</title>
        <authorList>
            <person name="Gangaiah D."/>
            <person name="Webb K.M."/>
            <person name="Humphreys T.L."/>
            <person name="Fortney K.R."/>
            <person name="Toh E."/>
            <person name="Tai A."/>
            <person name="Katz S.S."/>
            <person name="Pillay A."/>
            <person name="Chen C.Y."/>
            <person name="Roberts S.A."/>
            <person name="Munson R.S.Jr."/>
            <person name="Spinola S.M."/>
        </authorList>
    </citation>
    <scope>NUCLEOTIDE SEQUENCE [LARGE SCALE GENOMIC DNA]</scope>
    <source>
        <strain evidence="21">CLU2</strain>
    </source>
</reference>
<dbReference type="PROSITE" id="PS00606">
    <property type="entry name" value="KS3_1"/>
    <property type="match status" value="1"/>
</dbReference>
<sequence>MKRVVITGLGIISSIGNNKEEVLASLKEGKSGIEFVPEFAEVGMRSQIAGTVKLNPAELIDRKIYRFMGDAAAYAYLAMKEAIEDSALTETQVSNDRTGLVIGAGTGSAHSQLVACDAVRGPRGIKAVGPYAVTKTMASSVSACLATPYKIRGVNYSISSACATSAHCIGHAMELIQLGKQDIVFAGGAEELSWECATEFDAMGAVSTKYNDTPTKASRAYDANRDGFVIAGGGAVVVVEELEHALARGAKIYAEIVGYGATSDGYDMVAPSGEGAERCMRQALATVNGEIEYINVHGTSTPVGDVKELAAIKNVFADKKPAISSTKSMTGHSLGAAGAHEAIYSLLMLDNNFIAPSINITTLDEQAEGLNIVTECQHTPLTTVMSNSFGFGGTNAALVFQKYKG</sequence>
<dbReference type="NCBIfam" id="NF005935">
    <property type="entry name" value="PRK07967.1"/>
    <property type="match status" value="1"/>
</dbReference>
<dbReference type="RefSeq" id="WP_010944595.1">
    <property type="nucleotide sequence ID" value="NZ_CP011218.1"/>
</dbReference>
<name>A0AAC8UBX2_HAEDC</name>
<evidence type="ECO:0000256" key="2">
    <source>
        <dbReference type="ARBA" id="ARBA00005194"/>
    </source>
</evidence>
<dbReference type="OMA" id="WMAGASE"/>
<keyword evidence="12" id="KW-0012">Acyltransferase</keyword>
<dbReference type="PANTHER" id="PTHR11712:SF306">
    <property type="entry name" value="3-OXOACYL-[ACYL-CARRIER-PROTEIN] SYNTHASE 1"/>
    <property type="match status" value="1"/>
</dbReference>
<evidence type="ECO:0000256" key="5">
    <source>
        <dbReference type="ARBA" id="ARBA00013191"/>
    </source>
</evidence>
<dbReference type="EC" id="2.3.1.41" evidence="5"/>
<dbReference type="InterPro" id="IPR000794">
    <property type="entry name" value="Beta-ketoacyl_synthase"/>
</dbReference>
<evidence type="ECO:0000256" key="15">
    <source>
        <dbReference type="ARBA" id="ARBA00042143"/>
    </source>
</evidence>
<evidence type="ECO:0000256" key="6">
    <source>
        <dbReference type="ARBA" id="ARBA00022490"/>
    </source>
</evidence>
<evidence type="ECO:0000256" key="3">
    <source>
        <dbReference type="ARBA" id="ARBA00008467"/>
    </source>
</evidence>
<evidence type="ECO:0000256" key="1">
    <source>
        <dbReference type="ARBA" id="ARBA00004496"/>
    </source>
</evidence>
<evidence type="ECO:0000259" key="19">
    <source>
        <dbReference type="PROSITE" id="PS52004"/>
    </source>
</evidence>
<evidence type="ECO:0000313" key="20">
    <source>
        <dbReference type="EMBL" id="AKO32061.1"/>
    </source>
</evidence>
<keyword evidence="9" id="KW-0276">Fatty acid metabolism</keyword>
<dbReference type="FunFam" id="3.40.47.10:FF:000005">
    <property type="entry name" value="3-oxoacyl-[acyl-carrier-protein] synthase I"/>
    <property type="match status" value="1"/>
</dbReference>
<dbReference type="Pfam" id="PF00109">
    <property type="entry name" value="ketoacyl-synt"/>
    <property type="match status" value="1"/>
</dbReference>
<comment type="pathway">
    <text evidence="2">Lipid metabolism; fatty acid biosynthesis.</text>
</comment>
<evidence type="ECO:0000256" key="13">
    <source>
        <dbReference type="ARBA" id="ARBA00039450"/>
    </source>
</evidence>
<dbReference type="EMBL" id="CP011219">
    <property type="protein sequence ID" value="AKO32061.1"/>
    <property type="molecule type" value="Genomic_DNA"/>
</dbReference>
<dbReference type="PANTHER" id="PTHR11712">
    <property type="entry name" value="POLYKETIDE SYNTHASE-RELATED"/>
    <property type="match status" value="1"/>
</dbReference>
<evidence type="ECO:0000256" key="12">
    <source>
        <dbReference type="ARBA" id="ARBA00023315"/>
    </source>
</evidence>
<dbReference type="SMART" id="SM00825">
    <property type="entry name" value="PKS_KS"/>
    <property type="match status" value="1"/>
</dbReference>
<dbReference type="Gene3D" id="3.40.47.10">
    <property type="match status" value="2"/>
</dbReference>
<keyword evidence="10" id="KW-0443">Lipid metabolism</keyword>
<evidence type="ECO:0000256" key="14">
    <source>
        <dbReference type="ARBA" id="ARBA00041620"/>
    </source>
</evidence>
<dbReference type="GO" id="GO:0006633">
    <property type="term" value="P:fatty acid biosynthetic process"/>
    <property type="evidence" value="ECO:0007669"/>
    <property type="project" value="UniProtKB-KW"/>
</dbReference>
<dbReference type="PROSITE" id="PS52004">
    <property type="entry name" value="KS3_2"/>
    <property type="match status" value="1"/>
</dbReference>
<dbReference type="FunFam" id="3.40.47.10:FF:000006">
    <property type="entry name" value="3-oxoacyl-[acyl-carrier-protein] synthase I"/>
    <property type="match status" value="1"/>
</dbReference>
<dbReference type="Proteomes" id="UP000060132">
    <property type="component" value="Chromosome"/>
</dbReference>
<dbReference type="InterPro" id="IPR018201">
    <property type="entry name" value="Ketoacyl_synth_AS"/>
</dbReference>
<keyword evidence="11" id="KW-0275">Fatty acid biosynthesis</keyword>
<dbReference type="InterPro" id="IPR016039">
    <property type="entry name" value="Thiolase-like"/>
</dbReference>
<dbReference type="AlphaFoldDB" id="A0AAC8UBX2"/>
<comment type="catalytic activity">
    <reaction evidence="17">
        <text>a fatty acyl-[ACP] + malonyl-[ACP] + H(+) = a 3-oxoacyl-[ACP] + holo-[ACP] + CO2</text>
        <dbReference type="Rhea" id="RHEA:22836"/>
        <dbReference type="Rhea" id="RHEA-COMP:9623"/>
        <dbReference type="Rhea" id="RHEA-COMP:9685"/>
        <dbReference type="Rhea" id="RHEA-COMP:9916"/>
        <dbReference type="Rhea" id="RHEA-COMP:14125"/>
        <dbReference type="ChEBI" id="CHEBI:15378"/>
        <dbReference type="ChEBI" id="CHEBI:16526"/>
        <dbReference type="ChEBI" id="CHEBI:64479"/>
        <dbReference type="ChEBI" id="CHEBI:78449"/>
        <dbReference type="ChEBI" id="CHEBI:78776"/>
        <dbReference type="ChEBI" id="CHEBI:138651"/>
        <dbReference type="EC" id="2.3.1.41"/>
    </reaction>
    <physiologicalReaction direction="left-to-right" evidence="17">
        <dbReference type="Rhea" id="RHEA:22837"/>
    </physiologicalReaction>
</comment>
<evidence type="ECO:0000256" key="17">
    <source>
        <dbReference type="ARBA" id="ARBA00048506"/>
    </source>
</evidence>
<evidence type="ECO:0000256" key="8">
    <source>
        <dbReference type="ARBA" id="ARBA00022679"/>
    </source>
</evidence>
<comment type="catalytic activity">
    <reaction evidence="16">
        <text>(3Z)-decenoyl-[ACP] + malonyl-[ACP] + H(+) = 3-oxo-(5Z)-dodecenoyl-[ACP] + holo-[ACP] + CO2</text>
        <dbReference type="Rhea" id="RHEA:54940"/>
        <dbReference type="Rhea" id="RHEA-COMP:9623"/>
        <dbReference type="Rhea" id="RHEA-COMP:9685"/>
        <dbReference type="Rhea" id="RHEA-COMP:9927"/>
        <dbReference type="Rhea" id="RHEA-COMP:14042"/>
        <dbReference type="ChEBI" id="CHEBI:15378"/>
        <dbReference type="ChEBI" id="CHEBI:16526"/>
        <dbReference type="ChEBI" id="CHEBI:64479"/>
        <dbReference type="ChEBI" id="CHEBI:78449"/>
        <dbReference type="ChEBI" id="CHEBI:78798"/>
        <dbReference type="ChEBI" id="CHEBI:138410"/>
    </reaction>
    <physiologicalReaction direction="left-to-right" evidence="16">
        <dbReference type="Rhea" id="RHEA:54941"/>
    </physiologicalReaction>
</comment>
<dbReference type="SUPFAM" id="SSF53901">
    <property type="entry name" value="Thiolase-like"/>
    <property type="match status" value="2"/>
</dbReference>
<protein>
    <recommendedName>
        <fullName evidence="13">3-oxoacyl-[acyl-carrier-protein] synthase 1</fullName>
        <ecNumber evidence="5">2.3.1.41</ecNumber>
    </recommendedName>
    <alternativeName>
        <fullName evidence="14">3-oxoacyl-[acyl-carrier-protein] synthase I</fullName>
    </alternativeName>
    <alternativeName>
        <fullName evidence="15">Beta-ketoacyl-ACP synthase I</fullName>
    </alternativeName>
</protein>
<evidence type="ECO:0000256" key="18">
    <source>
        <dbReference type="RuleBase" id="RU003694"/>
    </source>
</evidence>
<evidence type="ECO:0000256" key="10">
    <source>
        <dbReference type="ARBA" id="ARBA00023098"/>
    </source>
</evidence>
<dbReference type="GO" id="GO:0004315">
    <property type="term" value="F:3-oxoacyl-[acyl-carrier-protein] synthase activity"/>
    <property type="evidence" value="ECO:0007669"/>
    <property type="project" value="UniProtKB-EC"/>
</dbReference>
<feature type="domain" description="Ketosynthase family 3 (KS3)" evidence="19">
    <location>
        <begin position="1"/>
        <end position="402"/>
    </location>
</feature>
<dbReference type="GO" id="GO:0005829">
    <property type="term" value="C:cytosol"/>
    <property type="evidence" value="ECO:0007669"/>
    <property type="project" value="TreeGrafter"/>
</dbReference>
<evidence type="ECO:0000256" key="4">
    <source>
        <dbReference type="ARBA" id="ARBA00011738"/>
    </source>
</evidence>
<evidence type="ECO:0000256" key="7">
    <source>
        <dbReference type="ARBA" id="ARBA00022516"/>
    </source>
</evidence>
<evidence type="ECO:0000256" key="9">
    <source>
        <dbReference type="ARBA" id="ARBA00022832"/>
    </source>
</evidence>
<evidence type="ECO:0000256" key="11">
    <source>
        <dbReference type="ARBA" id="ARBA00023160"/>
    </source>
</evidence>
<comment type="similarity">
    <text evidence="3 18">Belongs to the thiolase-like superfamily. Beta-ketoacyl-ACP synthases family.</text>
</comment>
<proteinExistence type="inferred from homology"/>
<gene>
    <name evidence="20" type="ORF">RZ57_02390</name>
</gene>
<dbReference type="NCBIfam" id="NF005589">
    <property type="entry name" value="PRK07314.1"/>
    <property type="match status" value="1"/>
</dbReference>
<dbReference type="InterPro" id="IPR020841">
    <property type="entry name" value="PKS_Beta-ketoAc_synthase_dom"/>
</dbReference>
<dbReference type="Pfam" id="PF02801">
    <property type="entry name" value="Ketoacyl-synt_C"/>
    <property type="match status" value="1"/>
</dbReference>
<organism evidence="20 21">
    <name type="scientific">Haemophilus ducreyi</name>
    <dbReference type="NCBI Taxonomy" id="730"/>
    <lineage>
        <taxon>Bacteria</taxon>
        <taxon>Pseudomonadati</taxon>
        <taxon>Pseudomonadota</taxon>
        <taxon>Gammaproteobacteria</taxon>
        <taxon>Pasteurellales</taxon>
        <taxon>Pasteurellaceae</taxon>
        <taxon>Haemophilus</taxon>
    </lineage>
</organism>
<dbReference type="CDD" id="cd00834">
    <property type="entry name" value="KAS_I_II"/>
    <property type="match status" value="1"/>
</dbReference>
<accession>A0AAC8UBX2</accession>
<evidence type="ECO:0000256" key="16">
    <source>
        <dbReference type="ARBA" id="ARBA00048121"/>
    </source>
</evidence>
<dbReference type="InterPro" id="IPR014030">
    <property type="entry name" value="Ketoacyl_synth_N"/>
</dbReference>
<keyword evidence="6" id="KW-0963">Cytoplasm</keyword>
<evidence type="ECO:0000313" key="21">
    <source>
        <dbReference type="Proteomes" id="UP000060132"/>
    </source>
</evidence>
<dbReference type="InterPro" id="IPR014031">
    <property type="entry name" value="Ketoacyl_synth_C"/>
</dbReference>
<keyword evidence="8 18" id="KW-0808">Transferase</keyword>